<comment type="caution">
    <text evidence="2">The sequence shown here is derived from an EMBL/GenBank/DDBJ whole genome shotgun (WGS) entry which is preliminary data.</text>
</comment>
<accession>A0A2T7NPL9</accession>
<feature type="compositionally biased region" description="Gly residues" evidence="1">
    <location>
        <begin position="214"/>
        <end position="225"/>
    </location>
</feature>
<organism evidence="2 3">
    <name type="scientific">Pomacea canaliculata</name>
    <name type="common">Golden apple snail</name>
    <dbReference type="NCBI Taxonomy" id="400727"/>
    <lineage>
        <taxon>Eukaryota</taxon>
        <taxon>Metazoa</taxon>
        <taxon>Spiralia</taxon>
        <taxon>Lophotrochozoa</taxon>
        <taxon>Mollusca</taxon>
        <taxon>Gastropoda</taxon>
        <taxon>Caenogastropoda</taxon>
        <taxon>Architaenioglossa</taxon>
        <taxon>Ampullarioidea</taxon>
        <taxon>Ampullariidae</taxon>
        <taxon>Pomacea</taxon>
    </lineage>
</organism>
<keyword evidence="3" id="KW-1185">Reference proteome</keyword>
<dbReference type="AlphaFoldDB" id="A0A2T7NPL9"/>
<dbReference type="EMBL" id="PZQS01000010">
    <property type="protein sequence ID" value="PVD23111.1"/>
    <property type="molecule type" value="Genomic_DNA"/>
</dbReference>
<proteinExistence type="predicted"/>
<feature type="region of interest" description="Disordered" evidence="1">
    <location>
        <begin position="97"/>
        <end position="152"/>
    </location>
</feature>
<reference evidence="2 3" key="1">
    <citation type="submission" date="2018-04" db="EMBL/GenBank/DDBJ databases">
        <title>The genome of golden apple snail Pomacea canaliculata provides insight into stress tolerance and invasive adaptation.</title>
        <authorList>
            <person name="Liu C."/>
            <person name="Liu B."/>
            <person name="Ren Y."/>
            <person name="Zhang Y."/>
            <person name="Wang H."/>
            <person name="Li S."/>
            <person name="Jiang F."/>
            <person name="Yin L."/>
            <person name="Zhang G."/>
            <person name="Qian W."/>
            <person name="Fan W."/>
        </authorList>
    </citation>
    <scope>NUCLEOTIDE SEQUENCE [LARGE SCALE GENOMIC DNA]</scope>
    <source>
        <strain evidence="2">SZHN2017</strain>
        <tissue evidence="2">Muscle</tissue>
    </source>
</reference>
<evidence type="ECO:0000313" key="2">
    <source>
        <dbReference type="EMBL" id="PVD23111.1"/>
    </source>
</evidence>
<gene>
    <name evidence="2" type="ORF">C0Q70_16374</name>
</gene>
<feature type="region of interest" description="Disordered" evidence="1">
    <location>
        <begin position="193"/>
        <end position="239"/>
    </location>
</feature>
<dbReference type="OrthoDB" id="6158631at2759"/>
<evidence type="ECO:0000313" key="3">
    <source>
        <dbReference type="Proteomes" id="UP000245119"/>
    </source>
</evidence>
<feature type="region of interest" description="Disordered" evidence="1">
    <location>
        <begin position="45"/>
        <end position="76"/>
    </location>
</feature>
<evidence type="ECO:0000256" key="1">
    <source>
        <dbReference type="SAM" id="MobiDB-lite"/>
    </source>
</evidence>
<sequence length="239" mass="25634">MFTKVNICAESREKNLETGNNVNDYLNILLHTDEWQVPIEYGEVSMSSGDPHDNTADNAGVRVKSEPDSQKPGGCQRLQKSVSAYELRRGVVCRASPAKPPAHAVAPLSRSESEAGGEPPPERLHPQLGPRYPEYSTSASDANGLEDGSSCLPAHSLQRTTQVNGSGGVAASWLHRPLRLYGWGRRRYLRQADPPRGRHAGQQGEQIGSWWPVEGGGGGGGGSSAGGARRHGARSSQHQ</sequence>
<dbReference type="Proteomes" id="UP000245119">
    <property type="component" value="Linkage Group LG10"/>
</dbReference>
<protein>
    <submittedName>
        <fullName evidence="2">Uncharacterized protein</fullName>
    </submittedName>
</protein>
<name>A0A2T7NPL9_POMCA</name>